<accession>A0A068UP43</accession>
<dbReference type="AlphaFoldDB" id="A0A068UP43"/>
<dbReference type="InParanoid" id="A0A068UP43"/>
<dbReference type="EMBL" id="HG739122">
    <property type="protein sequence ID" value="CDP09398.1"/>
    <property type="molecule type" value="Genomic_DNA"/>
</dbReference>
<dbReference type="Proteomes" id="UP000295252">
    <property type="component" value="Chromosome IV"/>
</dbReference>
<organism evidence="1 2">
    <name type="scientific">Coffea canephora</name>
    <name type="common">Robusta coffee</name>
    <dbReference type="NCBI Taxonomy" id="49390"/>
    <lineage>
        <taxon>Eukaryota</taxon>
        <taxon>Viridiplantae</taxon>
        <taxon>Streptophyta</taxon>
        <taxon>Embryophyta</taxon>
        <taxon>Tracheophyta</taxon>
        <taxon>Spermatophyta</taxon>
        <taxon>Magnoliopsida</taxon>
        <taxon>eudicotyledons</taxon>
        <taxon>Gunneridae</taxon>
        <taxon>Pentapetalae</taxon>
        <taxon>asterids</taxon>
        <taxon>lamiids</taxon>
        <taxon>Gentianales</taxon>
        <taxon>Rubiaceae</taxon>
        <taxon>Ixoroideae</taxon>
        <taxon>Gardenieae complex</taxon>
        <taxon>Bertiereae - Coffeeae clade</taxon>
        <taxon>Coffeeae</taxon>
        <taxon>Coffea</taxon>
    </lineage>
</organism>
<proteinExistence type="predicted"/>
<gene>
    <name evidence="1" type="ORF">GSCOC_T00028745001</name>
</gene>
<keyword evidence="2" id="KW-1185">Reference proteome</keyword>
<name>A0A068UP43_COFCA</name>
<sequence>MSLSLSLSQLHEGIEVVPLRSQLYFMHQKKGAEIYYVIGHLKEAAKVNSSRYYSVLLIYTRQVKENITSTIFF</sequence>
<reference evidence="2" key="1">
    <citation type="journal article" date="2014" name="Science">
        <title>The coffee genome provides insight into the convergent evolution of caffeine biosynthesis.</title>
        <authorList>
            <person name="Denoeud F."/>
            <person name="Carretero-Paulet L."/>
            <person name="Dereeper A."/>
            <person name="Droc G."/>
            <person name="Guyot R."/>
            <person name="Pietrella M."/>
            <person name="Zheng C."/>
            <person name="Alberti A."/>
            <person name="Anthony F."/>
            <person name="Aprea G."/>
            <person name="Aury J.M."/>
            <person name="Bento P."/>
            <person name="Bernard M."/>
            <person name="Bocs S."/>
            <person name="Campa C."/>
            <person name="Cenci A."/>
            <person name="Combes M.C."/>
            <person name="Crouzillat D."/>
            <person name="Da Silva C."/>
            <person name="Daddiego L."/>
            <person name="De Bellis F."/>
            <person name="Dussert S."/>
            <person name="Garsmeur O."/>
            <person name="Gayraud T."/>
            <person name="Guignon V."/>
            <person name="Jahn K."/>
            <person name="Jamilloux V."/>
            <person name="Joet T."/>
            <person name="Labadie K."/>
            <person name="Lan T."/>
            <person name="Leclercq J."/>
            <person name="Lepelley M."/>
            <person name="Leroy T."/>
            <person name="Li L.T."/>
            <person name="Librado P."/>
            <person name="Lopez L."/>
            <person name="Munoz A."/>
            <person name="Noel B."/>
            <person name="Pallavicini A."/>
            <person name="Perrotta G."/>
            <person name="Poncet V."/>
            <person name="Pot D."/>
            <person name="Priyono X."/>
            <person name="Rigoreau M."/>
            <person name="Rouard M."/>
            <person name="Rozas J."/>
            <person name="Tranchant-Dubreuil C."/>
            <person name="VanBuren R."/>
            <person name="Zhang Q."/>
            <person name="Andrade A.C."/>
            <person name="Argout X."/>
            <person name="Bertrand B."/>
            <person name="de Kochko A."/>
            <person name="Graziosi G."/>
            <person name="Henry R.J."/>
            <person name="Jayarama X."/>
            <person name="Ming R."/>
            <person name="Nagai C."/>
            <person name="Rounsley S."/>
            <person name="Sankoff D."/>
            <person name="Giuliano G."/>
            <person name="Albert V.A."/>
            <person name="Wincker P."/>
            <person name="Lashermes P."/>
        </authorList>
    </citation>
    <scope>NUCLEOTIDE SEQUENCE [LARGE SCALE GENOMIC DNA]</scope>
    <source>
        <strain evidence="2">cv. DH200-94</strain>
    </source>
</reference>
<dbReference type="Gramene" id="CDP09398">
    <property type="protein sequence ID" value="CDP09398"/>
    <property type="gene ID" value="GSCOC_T00028745001"/>
</dbReference>
<evidence type="ECO:0000313" key="1">
    <source>
        <dbReference type="EMBL" id="CDP09398.1"/>
    </source>
</evidence>
<protein>
    <submittedName>
        <fullName evidence="1">Uncharacterized protein</fullName>
    </submittedName>
</protein>
<evidence type="ECO:0000313" key="2">
    <source>
        <dbReference type="Proteomes" id="UP000295252"/>
    </source>
</evidence>